<evidence type="ECO:0000313" key="3">
    <source>
        <dbReference type="EMBL" id="POR54567.1"/>
    </source>
</evidence>
<feature type="region of interest" description="Disordered" evidence="1">
    <location>
        <begin position="1"/>
        <end position="20"/>
    </location>
</feature>
<name>A0A2S4MJK6_9BURK</name>
<dbReference type="PANTHER" id="PTHR36251">
    <property type="entry name" value="FELS-1 PROPHAGE HOST SPECIFICITY PROTEIN-RELATED"/>
    <property type="match status" value="1"/>
</dbReference>
<proteinExistence type="predicted"/>
<feature type="domain" description="Fibronectin type-III" evidence="2">
    <location>
        <begin position="716"/>
        <end position="817"/>
    </location>
</feature>
<feature type="compositionally biased region" description="Polar residues" evidence="1">
    <location>
        <begin position="9"/>
        <end position="20"/>
    </location>
</feature>
<dbReference type="InterPro" id="IPR003961">
    <property type="entry name" value="FN3_dom"/>
</dbReference>
<dbReference type="InterPro" id="IPR032876">
    <property type="entry name" value="J_dom"/>
</dbReference>
<dbReference type="OrthoDB" id="109844at2"/>
<dbReference type="Proteomes" id="UP000237381">
    <property type="component" value="Unassembled WGS sequence"/>
</dbReference>
<organism evidence="3 4">
    <name type="scientific">Paraburkholderia eburnea</name>
    <dbReference type="NCBI Taxonomy" id="1189126"/>
    <lineage>
        <taxon>Bacteria</taxon>
        <taxon>Pseudomonadati</taxon>
        <taxon>Pseudomonadota</taxon>
        <taxon>Betaproteobacteria</taxon>
        <taxon>Burkholderiales</taxon>
        <taxon>Burkholderiaceae</taxon>
        <taxon>Paraburkholderia</taxon>
    </lineage>
</organism>
<evidence type="ECO:0000259" key="2">
    <source>
        <dbReference type="PROSITE" id="PS50853"/>
    </source>
</evidence>
<evidence type="ECO:0000256" key="1">
    <source>
        <dbReference type="SAM" id="MobiDB-lite"/>
    </source>
</evidence>
<protein>
    <submittedName>
        <fullName evidence="3">Putative phage tail protein</fullName>
    </submittedName>
</protein>
<dbReference type="Pfam" id="PF09327">
    <property type="entry name" value="Phage_Tail_Tip"/>
    <property type="match status" value="1"/>
</dbReference>
<dbReference type="InterPro" id="IPR015406">
    <property type="entry name" value="GpJ_CSF"/>
</dbReference>
<dbReference type="PANTHER" id="PTHR36251:SF2">
    <property type="entry name" value="GIFSY-2 PROPHAGE HOST SPECIFICITY PROTEIN J, PHAGE LAMBDA"/>
    <property type="match status" value="1"/>
</dbReference>
<keyword evidence="4" id="KW-1185">Reference proteome</keyword>
<dbReference type="InterPro" id="IPR055385">
    <property type="entry name" value="GpJ_HDII-ins2"/>
</dbReference>
<comment type="caution">
    <text evidence="3">The sequence shown here is derived from an EMBL/GenBank/DDBJ whole genome shotgun (WGS) entry which is preliminary data.</text>
</comment>
<dbReference type="SUPFAM" id="SSF49265">
    <property type="entry name" value="Fibronectin type III"/>
    <property type="match status" value="1"/>
</dbReference>
<dbReference type="InterPro" id="IPR036116">
    <property type="entry name" value="FN3_sf"/>
</dbReference>
<sequence>MRISGAKGSGSSTPAESPDSLRSNAYAKQLHVVSEGPIYGLANGLQSVLLDGTPILNSDGSSNFENYTVDTRVGTQDQAYLSGFPSVENEIAVGVALTSDTPWVHQIENTQLSAVRIRFGLPQFQQSNASTGDVTGYRVEYAIDLAPVGGSFSQAVSGAFDGKTTSLYERSVRVDLPTSSTGWVVRVRRITPNAHSSLIADTVNIEAITEVIDSKLRYPMSALVGMTFDARSFSSVPTCSFDIMGRIISVPSNYDPVQRTYSGVWDGTFKQAWTNCPPWVLYDLVLNDRYGAGKFVDASSLDKWALYEIAQYCDVMVPDGKGGTEPRFTCNCVIQSQSDAFKVLQDIAGIFRGQAYWGAGQVLITADMPFEGPYVYTQANVVDGKFSYAGSERKSRYTVAQISWNDPANQYKQAIEYVPDDDGLARYGVVKAQITAFGTTSQGQAHRLGLWTLLTSRYETNTVTFQVGLDAQLSAPGEVIAVADSNKAGRRMGGRIRSMNGRAVVLDKAPTASAGDTLTVIMPSGIAQSRTVQMLDGDTITVSDAFDDNAVPGAVWMLESADLVAQLFRVTSIEENDDNGQITYTVTAVQHEPGKYAAIDTGAQIQQRPVTVVPPSAQVLPTNVRVSTYSYTDQGIAKTNMVIAWDSASSAVNYIPEWRKDNGDWVPANQTGGLQVEVAGIYQGTYLARVRAENAMGVTSIPAYGTDTVLTGKTSPPPALASLTATTQVFAIQLDWTFPADGSANDTQYVDVWYSKTNDLSTAARLSLYPYPQARAVLQGLAAGQSFFFWARLTDTSGNIGPWYPTGAGVNGQSSSDSTQILSYLTGQITKTQLGSDVLTPINAIPGIQQGVSDNASAISKETSDRIAAITDEATARAKAISDEATARGAAITTEQQARQDADSSLSTRIDTVTAANGTNAAAIQTETTARTDADTALGQRIDTVVATAGANTTAISQEVTARANADTALGQRIDTVTASANGNATAITQEATARANADTALGQRIDSVTATASGNTTAITQEQTARASADTALGQRIDSVTATANGNTTAITTESTARANADSALGTQISALSAQINVPMAGDNGGYAGATTVYAGVWSEQSARAEADLAQAQRTDAVAAQLQSTINDVVTTLNAAVQTESQARADADSAQASQITTVQAQANANAAAVQTVAQSYADLNGRVSASYTIKTQVTSGGRTYIASIGVGVDNSSGVVESSVLVAAQRFAILDNTGSTVQSPFIVQGGQVFLAQAFIGTGWIQSANIADVIQSTAVGANGQPRWRLDKNGTLTLNGANTGSGYLTLSDSTLLVYDNNNVLRVRLGLW</sequence>
<dbReference type="RefSeq" id="WP_103703131.1">
    <property type="nucleotide sequence ID" value="NZ_PQGA01000002.1"/>
</dbReference>
<gene>
    <name evidence="3" type="ORF">B0G62_102175</name>
</gene>
<dbReference type="InterPro" id="IPR013783">
    <property type="entry name" value="Ig-like_fold"/>
</dbReference>
<evidence type="ECO:0000313" key="4">
    <source>
        <dbReference type="Proteomes" id="UP000237381"/>
    </source>
</evidence>
<dbReference type="Pfam" id="PF13550">
    <property type="entry name" value="Phage-tail_3"/>
    <property type="match status" value="1"/>
</dbReference>
<dbReference type="EMBL" id="PQGA01000002">
    <property type="protein sequence ID" value="POR54567.1"/>
    <property type="molecule type" value="Genomic_DNA"/>
</dbReference>
<dbReference type="InterPro" id="IPR053171">
    <property type="entry name" value="Viral_Tip_Attach_Protein"/>
</dbReference>
<accession>A0A2S4MJK6</accession>
<reference evidence="3 4" key="1">
    <citation type="submission" date="2018-01" db="EMBL/GenBank/DDBJ databases">
        <title>Genomic Encyclopedia of Type Strains, Phase III (KMG-III): the genomes of soil and plant-associated and newly described type strains.</title>
        <authorList>
            <person name="Whitman W."/>
        </authorList>
    </citation>
    <scope>NUCLEOTIDE SEQUENCE [LARGE SCALE GENOMIC DNA]</scope>
    <source>
        <strain evidence="3 4">JCM 18070</strain>
    </source>
</reference>
<dbReference type="Pfam" id="PF24801">
    <property type="entry name" value="FNIII-A_GpJ"/>
    <property type="match status" value="1"/>
</dbReference>
<dbReference type="PROSITE" id="PS50853">
    <property type="entry name" value="FN3"/>
    <property type="match status" value="1"/>
</dbReference>
<dbReference type="Gene3D" id="2.60.40.10">
    <property type="entry name" value="Immunoglobulins"/>
    <property type="match status" value="1"/>
</dbReference>